<dbReference type="GO" id="GO:0000289">
    <property type="term" value="P:nuclear-transcribed mRNA poly(A) tail shortening"/>
    <property type="evidence" value="ECO:0007669"/>
    <property type="project" value="UniProtKB-ARBA"/>
</dbReference>
<dbReference type="InterPro" id="IPR038635">
    <property type="entry name" value="CCR4-NOT_su2/3/5_C_sf"/>
</dbReference>
<dbReference type="InterPro" id="IPR007207">
    <property type="entry name" value="Not_N"/>
</dbReference>
<evidence type="ECO:0000256" key="2">
    <source>
        <dbReference type="ARBA" id="ARBA00004496"/>
    </source>
</evidence>
<dbReference type="InterPro" id="IPR040168">
    <property type="entry name" value="Not2/3/5"/>
</dbReference>
<dbReference type="GO" id="GO:0000932">
    <property type="term" value="C:P-body"/>
    <property type="evidence" value="ECO:0007669"/>
    <property type="project" value="UniProtKB-UniRule"/>
</dbReference>
<evidence type="ECO:0000256" key="6">
    <source>
        <dbReference type="ARBA" id="ARBA00022553"/>
    </source>
</evidence>
<keyword evidence="5 10" id="KW-0678">Repressor</keyword>
<reference evidence="15 16" key="1">
    <citation type="journal article" date="2018" name="PLoS Pathog.">
        <title>Evolution of structural diversity of trichothecenes, a family of toxins produced by plant pathogenic and entomopathogenic fungi.</title>
        <authorList>
            <person name="Proctor R.H."/>
            <person name="McCormick S.P."/>
            <person name="Kim H.S."/>
            <person name="Cardoza R.E."/>
            <person name="Stanley A.M."/>
            <person name="Lindo L."/>
            <person name="Kelly A."/>
            <person name="Brown D.W."/>
            <person name="Lee T."/>
            <person name="Vaughan M.M."/>
            <person name="Alexander N.J."/>
            <person name="Busman M."/>
            <person name="Gutierrez S."/>
        </authorList>
    </citation>
    <scope>NUCLEOTIDE SEQUENCE [LARGE SCALE GENOMIC DNA]</scope>
    <source>
        <strain evidence="15 16">NRRL 13405</strain>
    </source>
</reference>
<keyword evidence="8 10" id="KW-0804">Transcription</keyword>
<accession>A0A395MKI9</accession>
<organism evidence="15 16">
    <name type="scientific">Fusarium flagelliforme</name>
    <dbReference type="NCBI Taxonomy" id="2675880"/>
    <lineage>
        <taxon>Eukaryota</taxon>
        <taxon>Fungi</taxon>
        <taxon>Dikarya</taxon>
        <taxon>Ascomycota</taxon>
        <taxon>Pezizomycotina</taxon>
        <taxon>Sordariomycetes</taxon>
        <taxon>Hypocreomycetidae</taxon>
        <taxon>Hypocreales</taxon>
        <taxon>Nectriaceae</taxon>
        <taxon>Fusarium</taxon>
        <taxon>Fusarium incarnatum-equiseti species complex</taxon>
    </lineage>
</organism>
<evidence type="ECO:0000256" key="5">
    <source>
        <dbReference type="ARBA" id="ARBA00022491"/>
    </source>
</evidence>
<feature type="compositionally biased region" description="Low complexity" evidence="12">
    <location>
        <begin position="289"/>
        <end position="302"/>
    </location>
</feature>
<evidence type="ECO:0000256" key="1">
    <source>
        <dbReference type="ARBA" id="ARBA00004123"/>
    </source>
</evidence>
<evidence type="ECO:0000256" key="3">
    <source>
        <dbReference type="ARBA" id="ARBA00007682"/>
    </source>
</evidence>
<evidence type="ECO:0000256" key="4">
    <source>
        <dbReference type="ARBA" id="ARBA00022490"/>
    </source>
</evidence>
<comment type="caution">
    <text evidence="15">The sequence shown here is derived from an EMBL/GenBank/DDBJ whole genome shotgun (WGS) entry which is preliminary data.</text>
</comment>
<name>A0A395MKI9_9HYPO</name>
<feature type="coiled-coil region" evidence="11">
    <location>
        <begin position="40"/>
        <end position="67"/>
    </location>
</feature>
<comment type="similarity">
    <text evidence="3 10">Belongs to the CNOT2/3/5 family.</text>
</comment>
<keyword evidence="4 10" id="KW-0963">Cytoplasm</keyword>
<comment type="subcellular location">
    <subcellularLocation>
        <location evidence="2 10">Cytoplasm</location>
    </subcellularLocation>
    <subcellularLocation>
        <location evidence="1 10">Nucleus</location>
    </subcellularLocation>
</comment>
<keyword evidence="7 10" id="KW-0805">Transcription regulation</keyword>
<evidence type="ECO:0000313" key="15">
    <source>
        <dbReference type="EMBL" id="RFN48290.1"/>
    </source>
</evidence>
<feature type="coiled-coil region" evidence="11">
    <location>
        <begin position="124"/>
        <end position="158"/>
    </location>
</feature>
<feature type="region of interest" description="Disordered" evidence="12">
    <location>
        <begin position="235"/>
        <end position="461"/>
    </location>
</feature>
<keyword evidence="10" id="KW-0010">Activator</keyword>
<evidence type="ECO:0000256" key="7">
    <source>
        <dbReference type="ARBA" id="ARBA00023015"/>
    </source>
</evidence>
<gene>
    <name evidence="15" type="ORF">FIE12Z_7457</name>
</gene>
<evidence type="ECO:0000256" key="10">
    <source>
        <dbReference type="PIRNR" id="PIRNR005290"/>
    </source>
</evidence>
<dbReference type="OrthoDB" id="293823at2759"/>
<keyword evidence="16" id="KW-1185">Reference proteome</keyword>
<feature type="domain" description="NOT2/NOT3/NOT5 C-terminal" evidence="14">
    <location>
        <begin position="493"/>
        <end position="621"/>
    </location>
</feature>
<keyword evidence="6" id="KW-0597">Phosphoprotein</keyword>
<dbReference type="Pfam" id="PF04065">
    <property type="entry name" value="Not3"/>
    <property type="match status" value="1"/>
</dbReference>
<feature type="compositionally biased region" description="Low complexity" evidence="12">
    <location>
        <begin position="330"/>
        <end position="339"/>
    </location>
</feature>
<dbReference type="Proteomes" id="UP000265631">
    <property type="component" value="Unassembled WGS sequence"/>
</dbReference>
<evidence type="ECO:0000313" key="16">
    <source>
        <dbReference type="Proteomes" id="UP000265631"/>
    </source>
</evidence>
<dbReference type="InterPro" id="IPR012270">
    <property type="entry name" value="CCR4-NOT_su3/5"/>
</dbReference>
<dbReference type="Pfam" id="PF04153">
    <property type="entry name" value="NOT2_3_5_C"/>
    <property type="match status" value="1"/>
</dbReference>
<evidence type="ECO:0000256" key="8">
    <source>
        <dbReference type="ARBA" id="ARBA00023163"/>
    </source>
</evidence>
<evidence type="ECO:0000256" key="12">
    <source>
        <dbReference type="SAM" id="MobiDB-lite"/>
    </source>
</evidence>
<dbReference type="STRING" id="2594813.A0A395MKI9"/>
<feature type="compositionally biased region" description="Polar residues" evidence="12">
    <location>
        <begin position="430"/>
        <end position="447"/>
    </location>
</feature>
<evidence type="ECO:0000259" key="14">
    <source>
        <dbReference type="Pfam" id="PF04153"/>
    </source>
</evidence>
<sequence>MAARKLAQEVDKCFKKVSEGVAEFEAIYEKIEQSSNPAQKDKLEDNLKREIKKLQRLRDQIKTWAASNDIKDKAPLLEHRKLIETQMEKFKAVEKAMKTKAYSKEGLSAAAKLDPKEQAKVEASEFLSGMVDELEQQIETLEAEGESIQATMKKGKNNTAKAERIAEVERVIERHKWHQGKLELIRRSLENGGVEPEQVTELEDNIRYYVSDGMNEDYMEDEEMYEELDLEDEEGTYGMGADNEKNSSLDDQSVQEDLTTDTDLPKTLVRKAQKEVDPVRRTSSQTKSPLPALATLHAPLPTISNGNSGTPAMKPASVPSRPAGEGLKYASAAAAAAASDKNNVGIAPLPPPPGAASSSISPLPQSRSSATNSPATSSAQPASQQPESKQPTPAPAPAEPEPVPTPAPVPVPTKQSKRSKAAGKQALVPETSTTSKPARTNGTSNGVKPSEEEEESIYHLPASLQDLVDTYETSRKRPYHPSAPSALRMMSASQASCPDVVDADVPRSYRPEVPVPPTGSNFPREPLALFDDQRWYSRVDPDTLFYVFYYRQGSAQQYMAAKALKDQSWRFHKQYQTWFQRHEEPKTITEDFEQGTYRFFDYESTWMNRRKADFKFVYKHLEDDV</sequence>
<evidence type="ECO:0000259" key="13">
    <source>
        <dbReference type="Pfam" id="PF04065"/>
    </source>
</evidence>
<dbReference type="InterPro" id="IPR007282">
    <property type="entry name" value="NOT2/3/5_C"/>
</dbReference>
<dbReference type="GO" id="GO:0030015">
    <property type="term" value="C:CCR4-NOT core complex"/>
    <property type="evidence" value="ECO:0007669"/>
    <property type="project" value="UniProtKB-UniRule"/>
</dbReference>
<proteinExistence type="inferred from homology"/>
<keyword evidence="11" id="KW-0175">Coiled coil</keyword>
<dbReference type="GO" id="GO:0006355">
    <property type="term" value="P:regulation of DNA-templated transcription"/>
    <property type="evidence" value="ECO:0007669"/>
    <property type="project" value="InterPro"/>
</dbReference>
<dbReference type="FunFam" id="2.30.30.1020:FF:000006">
    <property type="entry name" value="CCR4-NOT transcription complex, subunit 3"/>
    <property type="match status" value="1"/>
</dbReference>
<evidence type="ECO:0000256" key="11">
    <source>
        <dbReference type="SAM" id="Coils"/>
    </source>
</evidence>
<evidence type="ECO:0000256" key="9">
    <source>
        <dbReference type="ARBA" id="ARBA00023242"/>
    </source>
</evidence>
<feature type="compositionally biased region" description="Low complexity" evidence="12">
    <location>
        <begin position="355"/>
        <end position="391"/>
    </location>
</feature>
<comment type="function">
    <text evidence="10">Acts as component of the CCR4-NOT core complex, which in the nucleus seems to be a general transcription factor, and in the cytoplasm the major mRNA deadenylase involved in mRNA turnover. The NOT protein subcomplex negatively regulates the basal and activated transcription of many genes. Preferentially affects TC-type TATA element-dependent transcription. Could directly or indirectly inhibit component(s) of the general transcription machinery.</text>
</comment>
<feature type="compositionally biased region" description="Pro residues" evidence="12">
    <location>
        <begin position="392"/>
        <end position="411"/>
    </location>
</feature>
<keyword evidence="9 10" id="KW-0539">Nucleus</keyword>
<dbReference type="Gene3D" id="2.30.30.1020">
    <property type="entry name" value="CCR4-NOT complex subunit 2/3/5, C-terminal domain"/>
    <property type="match status" value="1"/>
</dbReference>
<dbReference type="PIRSF" id="PIRSF005290">
    <property type="entry name" value="NOT_su_3_5"/>
    <property type="match status" value="1"/>
</dbReference>
<dbReference type="EMBL" id="PXXK01000214">
    <property type="protein sequence ID" value="RFN48290.1"/>
    <property type="molecule type" value="Genomic_DNA"/>
</dbReference>
<dbReference type="AlphaFoldDB" id="A0A395MKI9"/>
<protein>
    <recommendedName>
        <fullName evidence="10">General negative regulator of transcription subunit</fullName>
    </recommendedName>
</protein>
<feature type="domain" description="CCR4-Not complex component Not N-terminal" evidence="13">
    <location>
        <begin position="3"/>
        <end position="231"/>
    </location>
</feature>
<dbReference type="PANTHER" id="PTHR23326">
    <property type="entry name" value="CCR4 NOT-RELATED"/>
    <property type="match status" value="1"/>
</dbReference>
<dbReference type="GO" id="GO:0005634">
    <property type="term" value="C:nucleus"/>
    <property type="evidence" value="ECO:0007669"/>
    <property type="project" value="UniProtKB-SubCell"/>
</dbReference>